<evidence type="ECO:0000256" key="1">
    <source>
        <dbReference type="ARBA" id="ARBA00004651"/>
    </source>
</evidence>
<dbReference type="InterPro" id="IPR003691">
    <property type="entry name" value="FluC"/>
</dbReference>
<comment type="subcellular location">
    <subcellularLocation>
        <location evidence="1">Cell membrane</location>
        <topology evidence="1">Multi-pass membrane protein</topology>
    </subcellularLocation>
</comment>
<organism evidence="9">
    <name type="scientific">hydrothermal vent metagenome</name>
    <dbReference type="NCBI Taxonomy" id="652676"/>
    <lineage>
        <taxon>unclassified sequences</taxon>
        <taxon>metagenomes</taxon>
        <taxon>ecological metagenomes</taxon>
    </lineage>
</organism>
<feature type="transmembrane region" description="Helical" evidence="8">
    <location>
        <begin position="104"/>
        <end position="122"/>
    </location>
</feature>
<dbReference type="PANTHER" id="PTHR28259">
    <property type="entry name" value="FLUORIDE EXPORT PROTEIN 1-RELATED"/>
    <property type="match status" value="1"/>
</dbReference>
<evidence type="ECO:0000256" key="6">
    <source>
        <dbReference type="ARBA" id="ARBA00035120"/>
    </source>
</evidence>
<keyword evidence="4 8" id="KW-1133">Transmembrane helix</keyword>
<evidence type="ECO:0000256" key="5">
    <source>
        <dbReference type="ARBA" id="ARBA00023136"/>
    </source>
</evidence>
<comment type="catalytic activity">
    <reaction evidence="7">
        <text>fluoride(in) = fluoride(out)</text>
        <dbReference type="Rhea" id="RHEA:76159"/>
        <dbReference type="ChEBI" id="CHEBI:17051"/>
    </reaction>
    <physiologicalReaction direction="left-to-right" evidence="7">
        <dbReference type="Rhea" id="RHEA:76160"/>
    </physiologicalReaction>
</comment>
<dbReference type="GO" id="GO:0005886">
    <property type="term" value="C:plasma membrane"/>
    <property type="evidence" value="ECO:0007669"/>
    <property type="project" value="UniProtKB-SubCell"/>
</dbReference>
<gene>
    <name evidence="9" type="ORF">MNB_SM-7-1063</name>
</gene>
<evidence type="ECO:0000256" key="8">
    <source>
        <dbReference type="SAM" id="Phobius"/>
    </source>
</evidence>
<dbReference type="PANTHER" id="PTHR28259:SF1">
    <property type="entry name" value="FLUORIDE EXPORT PROTEIN 1-RELATED"/>
    <property type="match status" value="1"/>
</dbReference>
<evidence type="ECO:0000256" key="4">
    <source>
        <dbReference type="ARBA" id="ARBA00022989"/>
    </source>
</evidence>
<keyword evidence="2" id="KW-1003">Cell membrane</keyword>
<feature type="transmembrane region" description="Helical" evidence="8">
    <location>
        <begin position="41"/>
        <end position="59"/>
    </location>
</feature>
<dbReference type="AlphaFoldDB" id="A0A1W1B9Y0"/>
<sequence length="127" mass="13680">MSSAVLLLFIGAGGFFGAISRYLIATYTQKLFGGFFPVGTLSVNILGSFIIGLAAMYFSETIQPEYKAFVITGFLGALTTFSTFSLENVTLLQDGEYTKAILNIFLNVTLTLTATLSAIALFKKLYG</sequence>
<dbReference type="NCBIfam" id="TIGR00494">
    <property type="entry name" value="crcB"/>
    <property type="match status" value="1"/>
</dbReference>
<proteinExistence type="inferred from homology"/>
<dbReference type="EMBL" id="FPHB01000011">
    <property type="protein sequence ID" value="SFV50356.1"/>
    <property type="molecule type" value="Genomic_DNA"/>
</dbReference>
<keyword evidence="5 8" id="KW-0472">Membrane</keyword>
<reference evidence="9" key="1">
    <citation type="submission" date="2016-10" db="EMBL/GenBank/DDBJ databases">
        <authorList>
            <person name="de Groot N.N."/>
        </authorList>
    </citation>
    <scope>NUCLEOTIDE SEQUENCE</scope>
</reference>
<feature type="transmembrane region" description="Helical" evidence="8">
    <location>
        <begin position="66"/>
        <end position="84"/>
    </location>
</feature>
<evidence type="ECO:0000256" key="3">
    <source>
        <dbReference type="ARBA" id="ARBA00022692"/>
    </source>
</evidence>
<evidence type="ECO:0000313" key="9">
    <source>
        <dbReference type="EMBL" id="SFV50356.1"/>
    </source>
</evidence>
<protein>
    <submittedName>
        <fullName evidence="9">CrcB protein</fullName>
    </submittedName>
</protein>
<evidence type="ECO:0000256" key="2">
    <source>
        <dbReference type="ARBA" id="ARBA00022475"/>
    </source>
</evidence>
<name>A0A1W1B9Y0_9ZZZZ</name>
<comment type="similarity">
    <text evidence="6">Belongs to the fluoride channel Fluc/FEX (TC 1.A.43) family.</text>
</comment>
<accession>A0A1W1B9Y0</accession>
<dbReference type="HAMAP" id="MF_00454">
    <property type="entry name" value="FluC"/>
    <property type="match status" value="1"/>
</dbReference>
<evidence type="ECO:0000256" key="7">
    <source>
        <dbReference type="ARBA" id="ARBA00035585"/>
    </source>
</evidence>
<dbReference type="Pfam" id="PF02537">
    <property type="entry name" value="CRCB"/>
    <property type="match status" value="1"/>
</dbReference>
<dbReference type="GO" id="GO:1903425">
    <property type="term" value="F:fluoride transmembrane transporter activity"/>
    <property type="evidence" value="ECO:0007669"/>
    <property type="project" value="TreeGrafter"/>
</dbReference>
<keyword evidence="3 8" id="KW-0812">Transmembrane</keyword>